<comment type="caution">
    <text evidence="1">The sequence shown here is derived from an EMBL/GenBank/DDBJ whole genome shotgun (WGS) entry which is preliminary data.</text>
</comment>
<evidence type="ECO:0000313" key="1">
    <source>
        <dbReference type="EMBL" id="KAG7050048.1"/>
    </source>
</evidence>
<feature type="non-terminal residue" evidence="1">
    <location>
        <position position="1"/>
    </location>
</feature>
<protein>
    <submittedName>
        <fullName evidence="1">Uncharacterized protein</fullName>
    </submittedName>
</protein>
<organism evidence="1 2">
    <name type="scientific">Colletotrichum scovillei</name>
    <dbReference type="NCBI Taxonomy" id="1209932"/>
    <lineage>
        <taxon>Eukaryota</taxon>
        <taxon>Fungi</taxon>
        <taxon>Dikarya</taxon>
        <taxon>Ascomycota</taxon>
        <taxon>Pezizomycotina</taxon>
        <taxon>Sordariomycetes</taxon>
        <taxon>Hypocreomycetidae</taxon>
        <taxon>Glomerellales</taxon>
        <taxon>Glomerellaceae</taxon>
        <taxon>Colletotrichum</taxon>
        <taxon>Colletotrichum acutatum species complex</taxon>
    </lineage>
</organism>
<accession>A0A9P7R6A2</accession>
<dbReference type="EMBL" id="JAESDN010000005">
    <property type="protein sequence ID" value="KAG7050048.1"/>
    <property type="molecule type" value="Genomic_DNA"/>
</dbReference>
<keyword evidence="2" id="KW-1185">Reference proteome</keyword>
<gene>
    <name evidence="1" type="ORF">JMJ77_012804</name>
</gene>
<dbReference type="Proteomes" id="UP000699042">
    <property type="component" value="Unassembled WGS sequence"/>
</dbReference>
<reference evidence="1" key="1">
    <citation type="submission" date="2021-05" db="EMBL/GenBank/DDBJ databases">
        <title>Comparative genomics of three Colletotrichum scovillei strains and genetic complementation revealed genes involved fungal growth and virulence on chili pepper.</title>
        <authorList>
            <person name="Hsieh D.-K."/>
            <person name="Chuang S.-C."/>
            <person name="Chen C.-Y."/>
            <person name="Chao Y.-T."/>
            <person name="Lu M.-Y.J."/>
            <person name="Lee M.-H."/>
            <person name="Shih M.-C."/>
        </authorList>
    </citation>
    <scope>NUCLEOTIDE SEQUENCE</scope>
    <source>
        <strain evidence="1">Coll-153</strain>
    </source>
</reference>
<dbReference type="AlphaFoldDB" id="A0A9P7R6A2"/>
<feature type="non-terminal residue" evidence="1">
    <location>
        <position position="67"/>
    </location>
</feature>
<evidence type="ECO:0000313" key="2">
    <source>
        <dbReference type="Proteomes" id="UP000699042"/>
    </source>
</evidence>
<sequence length="67" mass="7577">RCCWRGEVSGQRWSERSSTGTSRIRLSASWASLELSRYDCSVRYISLDVATGMWEEFWLTGAPLAAS</sequence>
<name>A0A9P7R6A2_9PEZI</name>
<proteinExistence type="predicted"/>